<dbReference type="SUPFAM" id="SSF46689">
    <property type="entry name" value="Homeodomain-like"/>
    <property type="match status" value="2"/>
</dbReference>
<evidence type="ECO:0000259" key="4">
    <source>
        <dbReference type="PROSITE" id="PS01124"/>
    </source>
</evidence>
<keyword evidence="2" id="KW-0238">DNA-binding</keyword>
<dbReference type="AlphaFoldDB" id="A0A5Q0TGT2"/>
<keyword evidence="3" id="KW-0804">Transcription</keyword>
<protein>
    <submittedName>
        <fullName evidence="5">Helix-turn-helix domain-containing protein</fullName>
    </submittedName>
</protein>
<dbReference type="PANTHER" id="PTHR46796:SF10">
    <property type="entry name" value="TRANSCRIPTIONAL ACTIVATOR FEAR"/>
    <property type="match status" value="1"/>
</dbReference>
<evidence type="ECO:0000256" key="2">
    <source>
        <dbReference type="ARBA" id="ARBA00023125"/>
    </source>
</evidence>
<dbReference type="InterPro" id="IPR013096">
    <property type="entry name" value="Cupin_2"/>
</dbReference>
<evidence type="ECO:0000313" key="6">
    <source>
        <dbReference type="Proteomes" id="UP000348942"/>
    </source>
</evidence>
<keyword evidence="6" id="KW-1185">Reference proteome</keyword>
<sequence length="262" mass="29575">MAEFDINAEPKTAQVLTLPSYMERHQHGYPQIVIGLKGRAEFEVDGEVKLIGPGQGCIVPAGYDHRFGGIGLSDILVLNFFMEMEAVDSDLNERVNALLEKDIYFQLDLPIQQLVQLLVKEIQADPDDVWLCQACQDTIIALLHRHTKPFEMLKKGNRLNIDLIDRYIQQHLASKISVANLAACVFLGESHFHLLFKSQVGCTPHQYIVQKRIELAQSLIKEGQYNLGHISQLVGFSDQSTFTNNFCRLVGVSPSHYRKNLS</sequence>
<feature type="domain" description="HTH araC/xylS-type" evidence="4">
    <location>
        <begin position="162"/>
        <end position="260"/>
    </location>
</feature>
<dbReference type="GO" id="GO:0003700">
    <property type="term" value="F:DNA-binding transcription factor activity"/>
    <property type="evidence" value="ECO:0007669"/>
    <property type="project" value="InterPro"/>
</dbReference>
<evidence type="ECO:0000256" key="1">
    <source>
        <dbReference type="ARBA" id="ARBA00023015"/>
    </source>
</evidence>
<evidence type="ECO:0000313" key="5">
    <source>
        <dbReference type="EMBL" id="QGA66100.1"/>
    </source>
</evidence>
<dbReference type="Pfam" id="PF12833">
    <property type="entry name" value="HTH_18"/>
    <property type="match status" value="1"/>
</dbReference>
<dbReference type="SMART" id="SM00342">
    <property type="entry name" value="HTH_ARAC"/>
    <property type="match status" value="1"/>
</dbReference>
<dbReference type="Gene3D" id="2.60.120.10">
    <property type="entry name" value="Jelly Rolls"/>
    <property type="match status" value="1"/>
</dbReference>
<dbReference type="InterPro" id="IPR018060">
    <property type="entry name" value="HTH_AraC"/>
</dbReference>
<dbReference type="PROSITE" id="PS01124">
    <property type="entry name" value="HTH_ARAC_FAMILY_2"/>
    <property type="match status" value="1"/>
</dbReference>
<proteinExistence type="predicted"/>
<dbReference type="SUPFAM" id="SSF51182">
    <property type="entry name" value="RmlC-like cupins"/>
    <property type="match status" value="1"/>
</dbReference>
<accession>A0A5Q0TGT2</accession>
<dbReference type="InterPro" id="IPR011051">
    <property type="entry name" value="RmlC_Cupin_sf"/>
</dbReference>
<dbReference type="RefSeq" id="WP_153448237.1">
    <property type="nucleotide sequence ID" value="NZ_CP045700.1"/>
</dbReference>
<dbReference type="InterPro" id="IPR009057">
    <property type="entry name" value="Homeodomain-like_sf"/>
</dbReference>
<reference evidence="5 6" key="1">
    <citation type="submission" date="2019-10" db="EMBL/GenBank/DDBJ databases">
        <title>Vibrio sp. nov., isolated from Coralline algae surface.</title>
        <authorList>
            <person name="Geng Y."/>
            <person name="Zhang X."/>
        </authorList>
    </citation>
    <scope>NUCLEOTIDE SEQUENCE [LARGE SCALE GENOMIC DNA]</scope>
    <source>
        <strain evidence="5 6">SM1977</strain>
    </source>
</reference>
<name>A0A5Q0TGT2_9VIBR</name>
<dbReference type="Pfam" id="PF07883">
    <property type="entry name" value="Cupin_2"/>
    <property type="match status" value="1"/>
</dbReference>
<evidence type="ECO:0000256" key="3">
    <source>
        <dbReference type="ARBA" id="ARBA00023163"/>
    </source>
</evidence>
<dbReference type="GO" id="GO:0043565">
    <property type="term" value="F:sequence-specific DNA binding"/>
    <property type="evidence" value="ECO:0007669"/>
    <property type="project" value="InterPro"/>
</dbReference>
<gene>
    <name evidence="5" type="ORF">GFB47_11540</name>
</gene>
<keyword evidence="1" id="KW-0805">Transcription regulation</keyword>
<dbReference type="Proteomes" id="UP000348942">
    <property type="component" value="Chromosome 2"/>
</dbReference>
<dbReference type="InterPro" id="IPR014710">
    <property type="entry name" value="RmlC-like_jellyroll"/>
</dbReference>
<dbReference type="Gene3D" id="1.10.10.60">
    <property type="entry name" value="Homeodomain-like"/>
    <property type="match status" value="2"/>
</dbReference>
<dbReference type="InterPro" id="IPR050204">
    <property type="entry name" value="AraC_XylS_family_regulators"/>
</dbReference>
<organism evidence="5 6">
    <name type="scientific">Vibrio algicola</name>
    <dbReference type="NCBI Taxonomy" id="2662262"/>
    <lineage>
        <taxon>Bacteria</taxon>
        <taxon>Pseudomonadati</taxon>
        <taxon>Pseudomonadota</taxon>
        <taxon>Gammaproteobacteria</taxon>
        <taxon>Vibrionales</taxon>
        <taxon>Vibrionaceae</taxon>
        <taxon>Vibrio</taxon>
    </lineage>
</organism>
<dbReference type="PANTHER" id="PTHR46796">
    <property type="entry name" value="HTH-TYPE TRANSCRIPTIONAL ACTIVATOR RHAS-RELATED"/>
    <property type="match status" value="1"/>
</dbReference>
<dbReference type="EMBL" id="CP045700">
    <property type="protein sequence ID" value="QGA66100.1"/>
    <property type="molecule type" value="Genomic_DNA"/>
</dbReference>